<sequence length="526" mass="58291">MLRYIDGKTLKNMIITSSYYLLNNKGDVDKLNVFPVPDGDTGSNMAYTLQYAAKEIEKSADTIKEVLDGLSKGTLMGAKGNSGVILSQIFRGFSRYLKNVKKITPCDFAEGLKIGADTAYKAVMKPVEGTILTVCRESAEEAVKICKQVESFEEFLEKIIKAAEKSLENTPNLLPVLKEAGVVDSGGMGFVYILKGMLEGLKGNKIEIVESFEGIETKQRLLEDLRFLYCTELLIKAKKIFAEPILKERFSKYGDSLVVVSDEDILKIHVHTNKPGLVLEEGLKIGELVKVKIDNMKIQHESLISHENEPTKKYGILVVANGEGVKKLFSDLGCDVIINGGQTMNPSTSDILEGIRKINAENILVFPNNKNIIMSCEQAKALTDKRVEIIPTNNFNEAISAIINIDSQKSLEENITKIKEVLNSVKTIEVTYSIRDTQINGFEIKKGDILGFINEELMAVGSDCNQVAKELISKALDNDSSLVTIYYGEQVSQQKAEELKNSLSIDADVEVYFGGQPLYYYVISIE</sequence>
<dbReference type="eggNOG" id="COG1461">
    <property type="taxonomic scope" value="Bacteria"/>
</dbReference>
<name>A0A097ARZ3_THEKI</name>
<dbReference type="Gene3D" id="1.25.40.340">
    <property type="match status" value="1"/>
</dbReference>
<dbReference type="EMBL" id="CP009170">
    <property type="protein sequence ID" value="AIS52578.1"/>
    <property type="molecule type" value="Genomic_DNA"/>
</dbReference>
<dbReference type="STRING" id="2325.TKV_c14070"/>
<dbReference type="InterPro" id="IPR033470">
    <property type="entry name" value="FakA-like_C"/>
</dbReference>
<dbReference type="Pfam" id="PF21645">
    <property type="entry name" value="FakA-like_M"/>
    <property type="match status" value="1"/>
</dbReference>
<organism evidence="2 3">
    <name type="scientific">Thermoanaerobacter kivui</name>
    <name type="common">Acetogenium kivui</name>
    <dbReference type="NCBI Taxonomy" id="2325"/>
    <lineage>
        <taxon>Bacteria</taxon>
        <taxon>Bacillati</taxon>
        <taxon>Bacillota</taxon>
        <taxon>Clostridia</taxon>
        <taxon>Thermoanaerobacterales</taxon>
        <taxon>Thermoanaerobacteraceae</taxon>
        <taxon>Thermoanaerobacter</taxon>
    </lineage>
</organism>
<evidence type="ECO:0000313" key="2">
    <source>
        <dbReference type="EMBL" id="AIS52578.1"/>
    </source>
</evidence>
<dbReference type="InterPro" id="IPR050270">
    <property type="entry name" value="DegV_domain_contain"/>
</dbReference>
<dbReference type="InterPro" id="IPR004007">
    <property type="entry name" value="DhaL_dom"/>
</dbReference>
<dbReference type="PANTHER" id="PTHR33434:SF4">
    <property type="entry name" value="PHOSPHATASE PROTEIN"/>
    <property type="match status" value="1"/>
</dbReference>
<evidence type="ECO:0000259" key="1">
    <source>
        <dbReference type="PROSITE" id="PS51480"/>
    </source>
</evidence>
<dbReference type="SMART" id="SM01121">
    <property type="entry name" value="Dak1_2"/>
    <property type="match status" value="1"/>
</dbReference>
<dbReference type="SMART" id="SM01120">
    <property type="entry name" value="Dak2"/>
    <property type="match status" value="1"/>
</dbReference>
<dbReference type="InterPro" id="IPR019986">
    <property type="entry name" value="YloV-like"/>
</dbReference>
<feature type="domain" description="DhaL" evidence="1">
    <location>
        <begin position="8"/>
        <end position="199"/>
    </location>
</feature>
<accession>A0A097ARZ3</accession>
<dbReference type="PANTHER" id="PTHR33434">
    <property type="entry name" value="DEGV DOMAIN-CONTAINING PROTEIN DR_1986-RELATED"/>
    <property type="match status" value="1"/>
</dbReference>
<dbReference type="Proteomes" id="UP000029669">
    <property type="component" value="Chromosome"/>
</dbReference>
<dbReference type="PROSITE" id="PS51480">
    <property type="entry name" value="DHAL"/>
    <property type="match status" value="1"/>
</dbReference>
<dbReference type="InterPro" id="IPR048394">
    <property type="entry name" value="FakA-like_M"/>
</dbReference>
<dbReference type="RefSeq" id="WP_049685311.1">
    <property type="nucleotide sequence ID" value="NZ_CP009170.1"/>
</dbReference>
<proteinExistence type="predicted"/>
<evidence type="ECO:0000313" key="3">
    <source>
        <dbReference type="Proteomes" id="UP000029669"/>
    </source>
</evidence>
<dbReference type="SUPFAM" id="SSF101473">
    <property type="entry name" value="DhaL-like"/>
    <property type="match status" value="1"/>
</dbReference>
<dbReference type="KEGG" id="tki:TKV_c14070"/>
<reference evidence="3" key="1">
    <citation type="journal article" date="2015" name="Genome Announc.">
        <title>Whole-Genome Sequences of 80 Environmental and Clinical Isolates of Burkholderia pseudomallei.</title>
        <authorList>
            <person name="Johnson S.L."/>
            <person name="Baker A.L."/>
            <person name="Chain P.S."/>
            <person name="Currie B.J."/>
            <person name="Daligault H.E."/>
            <person name="Davenport K.W."/>
            <person name="Davis C.B."/>
            <person name="Inglis T.J."/>
            <person name="Kaestli M."/>
            <person name="Koren S."/>
            <person name="Mayo M."/>
            <person name="Merritt A.J."/>
            <person name="Price E.P."/>
            <person name="Sarovich D.S."/>
            <person name="Warner J."/>
            <person name="Rosovitz M.J."/>
        </authorList>
    </citation>
    <scope>NUCLEOTIDE SEQUENCE [LARGE SCALE GENOMIC DNA]</scope>
    <source>
        <strain evidence="3">DSM 2030</strain>
    </source>
</reference>
<protein>
    <submittedName>
        <fullName evidence="2">Dak phosphatase</fullName>
    </submittedName>
</protein>
<dbReference type="InterPro" id="IPR036117">
    <property type="entry name" value="DhaL_dom_sf"/>
</dbReference>
<dbReference type="HOGENOM" id="CLU_017496_1_0_9"/>
<dbReference type="Pfam" id="PF13684">
    <property type="entry name" value="FakA-like_C"/>
    <property type="match status" value="1"/>
</dbReference>
<dbReference type="Pfam" id="PF02734">
    <property type="entry name" value="Dak2"/>
    <property type="match status" value="1"/>
</dbReference>
<dbReference type="AlphaFoldDB" id="A0A097ARZ3"/>
<keyword evidence="3" id="KW-1185">Reference proteome</keyword>
<dbReference type="GO" id="GO:0004371">
    <property type="term" value="F:glycerone kinase activity"/>
    <property type="evidence" value="ECO:0007669"/>
    <property type="project" value="InterPro"/>
</dbReference>
<dbReference type="OrthoDB" id="9760324at2"/>
<dbReference type="NCBIfam" id="TIGR03599">
    <property type="entry name" value="YloV"/>
    <property type="match status" value="1"/>
</dbReference>
<dbReference type="GO" id="GO:0006071">
    <property type="term" value="P:glycerol metabolic process"/>
    <property type="evidence" value="ECO:0007669"/>
    <property type="project" value="InterPro"/>
</dbReference>
<gene>
    <name evidence="2" type="ORF">TKV_c14070</name>
</gene>